<proteinExistence type="predicted"/>
<dbReference type="InterPro" id="IPR043770">
    <property type="entry name" value="DUF5716_C"/>
</dbReference>
<dbReference type="Proteomes" id="UP000016491">
    <property type="component" value="Unassembled WGS sequence"/>
</dbReference>
<evidence type="ECO:0000259" key="1">
    <source>
        <dbReference type="Pfam" id="PF18980"/>
    </source>
</evidence>
<dbReference type="AlphaFoldDB" id="A0ABC9TRH2"/>
<feature type="domain" description="DUF5716" evidence="1">
    <location>
        <begin position="107"/>
        <end position="406"/>
    </location>
</feature>
<protein>
    <recommendedName>
        <fullName evidence="1">DUF5716 domain-containing protein</fullName>
    </recommendedName>
</protein>
<dbReference type="EMBL" id="AWSU01000363">
    <property type="protein sequence ID" value="ERI73860.1"/>
    <property type="molecule type" value="Genomic_DNA"/>
</dbReference>
<organism evidence="2 3">
    <name type="scientific">[Clostridium] symbiosum ATCC 14940</name>
    <dbReference type="NCBI Taxonomy" id="411472"/>
    <lineage>
        <taxon>Bacteria</taxon>
        <taxon>Bacillati</taxon>
        <taxon>Bacillota</taxon>
        <taxon>Clostridia</taxon>
        <taxon>Lachnospirales</taxon>
        <taxon>Lachnospiraceae</taxon>
        <taxon>Otoolea</taxon>
    </lineage>
</organism>
<evidence type="ECO:0000313" key="2">
    <source>
        <dbReference type="EMBL" id="ERI73860.1"/>
    </source>
</evidence>
<accession>A0ABC9TRH2</accession>
<sequence length="407" mass="46015">MDGLVIGMDLCDTYTHISCMEPEQTWVIPTVVCKNKNADEWYVEEEAYAHTLVGDGIMEDKLLTQVMKDGTATIGGIKYEGIYLLKMFLEKALELPKKAAGSREIASIVIAVSCLDVKLMDSLLYCADYLKIPRDRVHLISHTESFVYYVMSQKREVWSNQVGMFDLTNQSLRYYELKVQRGLRQMQVVADCENLEEGFHLDVLDNTAGARLADRILCSCADRILQKRLFSAIVLTGKGFENTEWAPEFMKQVCSRRRLFVENSLFSKGALMKAADYLQEKSSYPFICICEGRLKTTVSVKVLNHDKEGQLVLAAAGDNWYEAKSTVDFIVTGNPEVEFTISPLDPKKKKLVKIGLEDFPKRPDRTTKIELSLGFSDDRTMVAVIKDKGFGEIFPAENVMIKQEVGL</sequence>
<dbReference type="RefSeq" id="WP_021641841.1">
    <property type="nucleotide sequence ID" value="NZ_KE992881.1"/>
</dbReference>
<gene>
    <name evidence="2" type="ORF">CLOSYM_04566</name>
</gene>
<name>A0ABC9TRH2_CLOSY</name>
<evidence type="ECO:0000313" key="3">
    <source>
        <dbReference type="Proteomes" id="UP000016491"/>
    </source>
</evidence>
<comment type="caution">
    <text evidence="2">The sequence shown here is derived from an EMBL/GenBank/DDBJ whole genome shotgun (WGS) entry which is preliminary data.</text>
</comment>
<reference evidence="2 3" key="1">
    <citation type="submission" date="2013-07" db="EMBL/GenBank/DDBJ databases">
        <authorList>
            <person name="Weinstock G."/>
            <person name="Sodergren E."/>
            <person name="Wylie T."/>
            <person name="Fulton L."/>
            <person name="Fulton R."/>
            <person name="Fronick C."/>
            <person name="O'Laughlin M."/>
            <person name="Godfrey J."/>
            <person name="Miner T."/>
            <person name="Herter B."/>
            <person name="Appelbaum E."/>
            <person name="Cordes M."/>
            <person name="Lek S."/>
            <person name="Wollam A."/>
            <person name="Pepin K.H."/>
            <person name="Palsikar V.B."/>
            <person name="Mitreva M."/>
            <person name="Wilson R.K."/>
        </authorList>
    </citation>
    <scope>NUCLEOTIDE SEQUENCE [LARGE SCALE GENOMIC DNA]</scope>
    <source>
        <strain evidence="2 3">ATCC 14940</strain>
    </source>
</reference>
<dbReference type="Pfam" id="PF18980">
    <property type="entry name" value="DUF5716_C"/>
    <property type="match status" value="1"/>
</dbReference>